<dbReference type="Pfam" id="PF00583">
    <property type="entry name" value="Acetyltransf_1"/>
    <property type="match status" value="2"/>
</dbReference>
<keyword evidence="1 4" id="KW-0808">Transferase</keyword>
<dbReference type="RefSeq" id="WP_133977501.1">
    <property type="nucleotide sequence ID" value="NZ_SOCE01000001.1"/>
</dbReference>
<evidence type="ECO:0000259" key="3">
    <source>
        <dbReference type="PROSITE" id="PS51186"/>
    </source>
</evidence>
<keyword evidence="5" id="KW-1185">Reference proteome</keyword>
<feature type="domain" description="N-acetyltransferase" evidence="3">
    <location>
        <begin position="1"/>
        <end position="144"/>
    </location>
</feature>
<dbReference type="PANTHER" id="PTHR43877">
    <property type="entry name" value="AMINOALKYLPHOSPHONATE N-ACETYLTRANSFERASE-RELATED-RELATED"/>
    <property type="match status" value="1"/>
</dbReference>
<evidence type="ECO:0000313" key="4">
    <source>
        <dbReference type="EMBL" id="TDU87774.1"/>
    </source>
</evidence>
<dbReference type="EMBL" id="SOCE01000001">
    <property type="protein sequence ID" value="TDU87774.1"/>
    <property type="molecule type" value="Genomic_DNA"/>
</dbReference>
<gene>
    <name evidence="4" type="ORF">EV138_1302</name>
</gene>
<dbReference type="Proteomes" id="UP000295151">
    <property type="component" value="Unassembled WGS sequence"/>
</dbReference>
<dbReference type="InterPro" id="IPR016181">
    <property type="entry name" value="Acyl_CoA_acyltransferase"/>
</dbReference>
<accession>A0A4R7T7B7</accession>
<dbReference type="GO" id="GO:0016747">
    <property type="term" value="F:acyltransferase activity, transferring groups other than amino-acyl groups"/>
    <property type="evidence" value="ECO:0007669"/>
    <property type="project" value="InterPro"/>
</dbReference>
<dbReference type="InterPro" id="IPR050832">
    <property type="entry name" value="Bact_Acetyltransf"/>
</dbReference>
<organism evidence="4 5">
    <name type="scientific">Kribbella voronezhensis</name>
    <dbReference type="NCBI Taxonomy" id="2512212"/>
    <lineage>
        <taxon>Bacteria</taxon>
        <taxon>Bacillati</taxon>
        <taxon>Actinomycetota</taxon>
        <taxon>Actinomycetes</taxon>
        <taxon>Propionibacteriales</taxon>
        <taxon>Kribbellaceae</taxon>
        <taxon>Kribbella</taxon>
    </lineage>
</organism>
<keyword evidence="2" id="KW-0012">Acyltransferase</keyword>
<name>A0A4R7T7B7_9ACTN</name>
<dbReference type="Gene3D" id="3.40.630.30">
    <property type="match status" value="1"/>
</dbReference>
<reference evidence="4 5" key="1">
    <citation type="submission" date="2019-03" db="EMBL/GenBank/DDBJ databases">
        <title>Genomic Encyclopedia of Type Strains, Phase III (KMG-III): the genomes of soil and plant-associated and newly described type strains.</title>
        <authorList>
            <person name="Whitman W."/>
        </authorList>
    </citation>
    <scope>NUCLEOTIDE SEQUENCE [LARGE SCALE GENOMIC DNA]</scope>
    <source>
        <strain evidence="4 5">VKM Ac-2575</strain>
    </source>
</reference>
<dbReference type="InterPro" id="IPR000182">
    <property type="entry name" value="GNAT_dom"/>
</dbReference>
<dbReference type="AlphaFoldDB" id="A0A4R7T7B7"/>
<dbReference type="OrthoDB" id="4119890at2"/>
<evidence type="ECO:0000256" key="1">
    <source>
        <dbReference type="ARBA" id="ARBA00022679"/>
    </source>
</evidence>
<protein>
    <submittedName>
        <fullName evidence="4">Acetyltransferase (GNAT) family protein</fullName>
    </submittedName>
</protein>
<dbReference type="PROSITE" id="PS51186">
    <property type="entry name" value="GNAT"/>
    <property type="match status" value="2"/>
</dbReference>
<evidence type="ECO:0000313" key="5">
    <source>
        <dbReference type="Proteomes" id="UP000295151"/>
    </source>
</evidence>
<dbReference type="SUPFAM" id="SSF55729">
    <property type="entry name" value="Acyl-CoA N-acyltransferases (Nat)"/>
    <property type="match status" value="2"/>
</dbReference>
<sequence>MVIRPAELGDLEAAVALHDELVPYLVYTEADLRHRLTAPKRPGSGSFVAVSAGRLVGWASCGLIAGSEPLDGEHRLMVHPDYCGQGLGTELLDAVHAELRAGGATRSRIFADPASTAWAARWGYAQTRQVHYAEIEPAAAPPLPAVPDGVSVVPLSEVDPRLVYEADMVAQRTKPGDAKITTRPYDDWLGAVWNTRSTLKELSFAALDGERVIGFTRSSGDEEKIWSRMTATMPEYRGQGLAKLVKCAALHRAADAGVRGAYTANYDGNAPMLAVNEWLGYRRIATHSVLVCPL</sequence>
<feature type="domain" description="N-acetyltransferase" evidence="3">
    <location>
        <begin position="153"/>
        <end position="294"/>
    </location>
</feature>
<dbReference type="CDD" id="cd04301">
    <property type="entry name" value="NAT_SF"/>
    <property type="match status" value="2"/>
</dbReference>
<evidence type="ECO:0000256" key="2">
    <source>
        <dbReference type="ARBA" id="ARBA00023315"/>
    </source>
</evidence>
<proteinExistence type="predicted"/>
<comment type="caution">
    <text evidence="4">The sequence shown here is derived from an EMBL/GenBank/DDBJ whole genome shotgun (WGS) entry which is preliminary data.</text>
</comment>